<feature type="region of interest" description="Disordered" evidence="1">
    <location>
        <begin position="270"/>
        <end position="303"/>
    </location>
</feature>
<name>A0A6J7EBP7_9ZZZZ</name>
<protein>
    <submittedName>
        <fullName evidence="2">Unannotated protein</fullName>
    </submittedName>
</protein>
<proteinExistence type="predicted"/>
<dbReference type="AlphaFoldDB" id="A0A6J7EBP7"/>
<sequence length="303" mass="31879">MNENPAPLGGPIETTGAFVRWEETIDEVPGITGFIARASRLGLGVAGLALTTTANAIDRLGPGESPGGSTLRRLPSAALGIGLAAQERILSLSAQVESSAGFAVSAARSLPLVGNVVAAGDRTVERWSIRGEEEQAGNEALLSAFIARLAPEIAIAMMERLDINAILESLPIDSVLERVDVDALIGRVNVDNILERVDVDALMTRLDIGPVAQKVLDTVDIGAIVRESTGSVTGDVVDVARVQTMQLDSIVERIIDTLLLRNRRGSARGRAHLAPDVSSNEAAEDEADAKMTEPVLDADVDPQ</sequence>
<evidence type="ECO:0000313" key="2">
    <source>
        <dbReference type="EMBL" id="CAB4878364.1"/>
    </source>
</evidence>
<evidence type="ECO:0000256" key="1">
    <source>
        <dbReference type="SAM" id="MobiDB-lite"/>
    </source>
</evidence>
<accession>A0A6J7EBP7</accession>
<reference evidence="2" key="1">
    <citation type="submission" date="2020-05" db="EMBL/GenBank/DDBJ databases">
        <authorList>
            <person name="Chiriac C."/>
            <person name="Salcher M."/>
            <person name="Ghai R."/>
            <person name="Kavagutti S V."/>
        </authorList>
    </citation>
    <scope>NUCLEOTIDE SEQUENCE</scope>
</reference>
<organism evidence="2">
    <name type="scientific">freshwater metagenome</name>
    <dbReference type="NCBI Taxonomy" id="449393"/>
    <lineage>
        <taxon>unclassified sequences</taxon>
        <taxon>metagenomes</taxon>
        <taxon>ecological metagenomes</taxon>
    </lineage>
</organism>
<dbReference type="EMBL" id="CAFBLK010000256">
    <property type="protein sequence ID" value="CAB4878364.1"/>
    <property type="molecule type" value="Genomic_DNA"/>
</dbReference>
<gene>
    <name evidence="2" type="ORF">UFOPK3317_01285</name>
</gene>